<organism evidence="10">
    <name type="scientific">uncultured Dysgonomonas sp</name>
    <dbReference type="NCBI Taxonomy" id="206096"/>
    <lineage>
        <taxon>Bacteria</taxon>
        <taxon>Pseudomonadati</taxon>
        <taxon>Bacteroidota</taxon>
        <taxon>Bacteroidia</taxon>
        <taxon>Bacteroidales</taxon>
        <taxon>Dysgonomonadaceae</taxon>
        <taxon>Dysgonomonas</taxon>
        <taxon>environmental samples</taxon>
    </lineage>
</organism>
<gene>
    <name evidence="10" type="ORF">KL86DYS2_12538</name>
</gene>
<comment type="similarity">
    <text evidence="2">Belongs to the monovalent cation:proton antiporter 2 (CPA2) transporter (TC 2.A.37) family.</text>
</comment>
<feature type="transmembrane region" description="Helical" evidence="8">
    <location>
        <begin position="6"/>
        <end position="25"/>
    </location>
</feature>
<feature type="transmembrane region" description="Helical" evidence="8">
    <location>
        <begin position="298"/>
        <end position="320"/>
    </location>
</feature>
<evidence type="ECO:0000313" key="10">
    <source>
        <dbReference type="EMBL" id="SBW04015.1"/>
    </source>
</evidence>
<evidence type="ECO:0000256" key="1">
    <source>
        <dbReference type="ARBA" id="ARBA00004141"/>
    </source>
</evidence>
<keyword evidence="6 8" id="KW-1133">Transmembrane helix</keyword>
<dbReference type="AlphaFoldDB" id="A0A212JXJ4"/>
<sequence length="773" mass="87167">MTHLPSIISDLAFILIIAGIITIIFKWLNQPLVLGYIVAGFLTGPHSSFFPTVTDAENINIWAEIGVIFLLFGMGLEFSFKKLISNGKTGFITLIMIAIGLGVSGYFIGLWLGWGTWNSLILGCMLCLSSTTIIVKGFEDPKYRGKRFTEVVFGILIFDDLFAILVMVFMGTIAVSRHFEGTEMLLSLGKLIFFMVVWVVCGIFLIPTFLKKAKKWLNDETLLIISLGLCLGMVVFATEVELSSALGAFIMGSILAETIKLEKIETLTKPIKDFFGAVFFVSVGMMMNPTVIQENFVSVIIITLAVLLGKIIFTAVGARLSGESMLVSIQSGFSMAQVGEFAFIVASSAIAYQLADNFIYPIIIAVSILTTFTTPYLMAASIPFYNWMMKTIPDSWRQKILEKDERLENPKNQSDWSVFLTNYISNVIVFISLCIGAIIVTSSFIAPFINEHIAEPWGNIICLVITFLAISPILKGLVYRGGQQPYLILKLWQRSVKNRIILSSLILLRFIIAYAFIYVLLWLFLTIPIWVSVLIAGGLIFLVIQSKHLLKLYWKIEYRFVVNFNQRILEERRRNSLKQNGGVVVYDLDNTNWIESNLYVGKFKLEPGSEYEHKMLKDTDFRQRYDLIIITVRRGEEDLYFPNGDFVLESGDLLLVAGNIMNIDRLMTIKNCITMFKSTLRTIHEFSKQQDNDPHSNIKCISLIVEENSVLNNKSLYESEMGKEKKCFVVGFESKGTVKINPPANTTFVTGDILWIIGDKQSIYGFVKENLHL</sequence>
<protein>
    <recommendedName>
        <fullName evidence="9">RCK C-terminal domain-containing protein</fullName>
    </recommendedName>
</protein>
<keyword evidence="4" id="KW-0633">Potassium transport</keyword>
<dbReference type="GO" id="GO:1902600">
    <property type="term" value="P:proton transmembrane transport"/>
    <property type="evidence" value="ECO:0007669"/>
    <property type="project" value="InterPro"/>
</dbReference>
<keyword evidence="3" id="KW-0813">Transport</keyword>
<evidence type="ECO:0000256" key="4">
    <source>
        <dbReference type="ARBA" id="ARBA00022538"/>
    </source>
</evidence>
<keyword evidence="4" id="KW-0630">Potassium</keyword>
<dbReference type="GO" id="GO:0008324">
    <property type="term" value="F:monoatomic cation transmembrane transporter activity"/>
    <property type="evidence" value="ECO:0007669"/>
    <property type="project" value="InterPro"/>
</dbReference>
<keyword evidence="5 8" id="KW-0812">Transmembrane</keyword>
<keyword evidence="4" id="KW-0406">Ion transport</keyword>
<dbReference type="GO" id="GO:0015297">
    <property type="term" value="F:antiporter activity"/>
    <property type="evidence" value="ECO:0007669"/>
    <property type="project" value="InterPro"/>
</dbReference>
<evidence type="ECO:0000256" key="3">
    <source>
        <dbReference type="ARBA" id="ARBA00022448"/>
    </source>
</evidence>
<dbReference type="SUPFAM" id="SSF116726">
    <property type="entry name" value="TrkA C-terminal domain-like"/>
    <property type="match status" value="2"/>
</dbReference>
<dbReference type="EMBL" id="FLUL01000001">
    <property type="protein sequence ID" value="SBW04015.1"/>
    <property type="molecule type" value="Genomic_DNA"/>
</dbReference>
<evidence type="ECO:0000256" key="7">
    <source>
        <dbReference type="ARBA" id="ARBA00023136"/>
    </source>
</evidence>
<evidence type="ECO:0000256" key="5">
    <source>
        <dbReference type="ARBA" id="ARBA00022692"/>
    </source>
</evidence>
<feature type="transmembrane region" description="Helical" evidence="8">
    <location>
        <begin position="151"/>
        <end position="171"/>
    </location>
</feature>
<feature type="transmembrane region" description="Helical" evidence="8">
    <location>
        <begin position="191"/>
        <end position="210"/>
    </location>
</feature>
<dbReference type="InterPro" id="IPR038770">
    <property type="entry name" value="Na+/solute_symporter_sf"/>
</dbReference>
<dbReference type="Pfam" id="PF02080">
    <property type="entry name" value="TrkA_C"/>
    <property type="match status" value="2"/>
</dbReference>
<dbReference type="Gene3D" id="1.20.1530.20">
    <property type="match status" value="1"/>
</dbReference>
<dbReference type="InterPro" id="IPR006153">
    <property type="entry name" value="Cation/H_exchanger_TM"/>
</dbReference>
<feature type="transmembrane region" description="Helical" evidence="8">
    <location>
        <begin position="527"/>
        <end position="544"/>
    </location>
</feature>
<evidence type="ECO:0000256" key="6">
    <source>
        <dbReference type="ARBA" id="ARBA00022989"/>
    </source>
</evidence>
<feature type="transmembrane region" description="Helical" evidence="8">
    <location>
        <begin position="423"/>
        <end position="445"/>
    </location>
</feature>
<dbReference type="Gene3D" id="3.30.70.1450">
    <property type="entry name" value="Regulator of K+ conductance, C-terminal domain"/>
    <property type="match status" value="2"/>
</dbReference>
<feature type="transmembrane region" description="Helical" evidence="8">
    <location>
        <begin position="222"/>
        <end position="238"/>
    </location>
</feature>
<keyword evidence="7 8" id="KW-0472">Membrane</keyword>
<feature type="transmembrane region" description="Helical" evidence="8">
    <location>
        <begin position="500"/>
        <end position="521"/>
    </location>
</feature>
<feature type="transmembrane region" description="Helical" evidence="8">
    <location>
        <begin position="358"/>
        <end position="379"/>
    </location>
</feature>
<dbReference type="InterPro" id="IPR006037">
    <property type="entry name" value="RCK_C"/>
</dbReference>
<feature type="transmembrane region" description="Helical" evidence="8">
    <location>
        <begin position="32"/>
        <end position="53"/>
    </location>
</feature>
<accession>A0A212JXJ4</accession>
<evidence type="ECO:0000256" key="8">
    <source>
        <dbReference type="SAM" id="Phobius"/>
    </source>
</evidence>
<proteinExistence type="inferred from homology"/>
<comment type="subcellular location">
    <subcellularLocation>
        <location evidence="1">Membrane</location>
        <topology evidence="1">Multi-pass membrane protein</topology>
    </subcellularLocation>
</comment>
<feature type="transmembrane region" description="Helical" evidence="8">
    <location>
        <begin position="120"/>
        <end position="139"/>
    </location>
</feature>
<dbReference type="GO" id="GO:0006813">
    <property type="term" value="P:potassium ion transport"/>
    <property type="evidence" value="ECO:0007669"/>
    <property type="project" value="UniProtKB-KW"/>
</dbReference>
<feature type="transmembrane region" description="Helical" evidence="8">
    <location>
        <begin position="59"/>
        <end position="79"/>
    </location>
</feature>
<dbReference type="PANTHER" id="PTHR42751:SF3">
    <property type="entry name" value="SODIUM_GLUTAMATE SYMPORTER"/>
    <property type="match status" value="1"/>
</dbReference>
<dbReference type="InterPro" id="IPR036721">
    <property type="entry name" value="RCK_C_sf"/>
</dbReference>
<feature type="transmembrane region" description="Helical" evidence="8">
    <location>
        <begin position="274"/>
        <end position="292"/>
    </location>
</feature>
<feature type="transmembrane region" description="Helical" evidence="8">
    <location>
        <begin position="457"/>
        <end position="479"/>
    </location>
</feature>
<dbReference type="PANTHER" id="PTHR42751">
    <property type="entry name" value="SODIUM/HYDROGEN EXCHANGER FAMILY/TRKA DOMAIN PROTEIN"/>
    <property type="match status" value="1"/>
</dbReference>
<feature type="domain" description="RCK C-terminal" evidence="9">
    <location>
        <begin position="588"/>
        <end position="672"/>
    </location>
</feature>
<dbReference type="Pfam" id="PF00999">
    <property type="entry name" value="Na_H_Exchanger"/>
    <property type="match status" value="1"/>
</dbReference>
<name>A0A212JXJ4_9BACT</name>
<dbReference type="GO" id="GO:0016020">
    <property type="term" value="C:membrane"/>
    <property type="evidence" value="ECO:0007669"/>
    <property type="project" value="UniProtKB-SubCell"/>
</dbReference>
<evidence type="ECO:0000259" key="9">
    <source>
        <dbReference type="PROSITE" id="PS51202"/>
    </source>
</evidence>
<dbReference type="PROSITE" id="PS51202">
    <property type="entry name" value="RCK_C"/>
    <property type="match status" value="1"/>
</dbReference>
<evidence type="ECO:0000256" key="2">
    <source>
        <dbReference type="ARBA" id="ARBA00005551"/>
    </source>
</evidence>
<reference evidence="10" key="1">
    <citation type="submission" date="2016-04" db="EMBL/GenBank/DDBJ databases">
        <authorList>
            <person name="Evans L.H."/>
            <person name="Alamgir A."/>
            <person name="Owens N."/>
            <person name="Weber N.D."/>
            <person name="Virtaneva K."/>
            <person name="Barbian K."/>
            <person name="Babar A."/>
            <person name="Rosenke K."/>
        </authorList>
    </citation>
    <scope>NUCLEOTIDE SEQUENCE</scope>
    <source>
        <strain evidence="10">86-2</strain>
    </source>
</reference>
<dbReference type="RefSeq" id="WP_296950291.1">
    <property type="nucleotide sequence ID" value="NZ_LT599021.1"/>
</dbReference>
<feature type="transmembrane region" description="Helical" evidence="8">
    <location>
        <begin position="91"/>
        <end position="114"/>
    </location>
</feature>